<feature type="domain" description="EGF-like" evidence="19">
    <location>
        <begin position="271"/>
        <end position="318"/>
    </location>
</feature>
<dbReference type="Gene3D" id="3.30.200.20">
    <property type="entry name" value="Phosphorylase Kinase, domain 1"/>
    <property type="match status" value="1"/>
</dbReference>
<evidence type="ECO:0000256" key="11">
    <source>
        <dbReference type="ARBA" id="ARBA00023157"/>
    </source>
</evidence>
<dbReference type="CDD" id="cd00054">
    <property type="entry name" value="EGF_CA"/>
    <property type="match status" value="1"/>
</dbReference>
<accession>A0AAP0IT70</accession>
<evidence type="ECO:0000256" key="7">
    <source>
        <dbReference type="ARBA" id="ARBA00022777"/>
    </source>
</evidence>
<dbReference type="InterPro" id="IPR000719">
    <property type="entry name" value="Prot_kinase_dom"/>
</dbReference>
<feature type="compositionally biased region" description="Polar residues" evidence="15">
    <location>
        <begin position="776"/>
        <end position="786"/>
    </location>
</feature>
<dbReference type="Pfam" id="PF00069">
    <property type="entry name" value="Pkinase"/>
    <property type="match status" value="1"/>
</dbReference>
<dbReference type="GO" id="GO:0005886">
    <property type="term" value="C:plasma membrane"/>
    <property type="evidence" value="ECO:0007669"/>
    <property type="project" value="TreeGrafter"/>
</dbReference>
<evidence type="ECO:0000256" key="10">
    <source>
        <dbReference type="ARBA" id="ARBA00023136"/>
    </source>
</evidence>
<dbReference type="FunFam" id="3.30.200.20:FF:000043">
    <property type="entry name" value="Wall-associated receptor kinase 2"/>
    <property type="match status" value="1"/>
</dbReference>
<name>A0AAP0IT70_9MAGN</name>
<evidence type="ECO:0000259" key="19">
    <source>
        <dbReference type="PROSITE" id="PS50026"/>
    </source>
</evidence>
<dbReference type="InterPro" id="IPR001881">
    <property type="entry name" value="EGF-like_Ca-bd_dom"/>
</dbReference>
<dbReference type="InterPro" id="IPR017441">
    <property type="entry name" value="Protein_kinase_ATP_BS"/>
</dbReference>
<dbReference type="SUPFAM" id="SSF57196">
    <property type="entry name" value="EGF/Laminin"/>
    <property type="match status" value="1"/>
</dbReference>
<keyword evidence="2" id="KW-0723">Serine/threonine-protein kinase</keyword>
<dbReference type="GO" id="GO:0005509">
    <property type="term" value="F:calcium ion binding"/>
    <property type="evidence" value="ECO:0007669"/>
    <property type="project" value="InterPro"/>
</dbReference>
<gene>
    <name evidence="20" type="ORF">Syun_018367</name>
</gene>
<keyword evidence="3" id="KW-0808">Transferase</keyword>
<dbReference type="InterPro" id="IPR025287">
    <property type="entry name" value="WAK_GUB"/>
</dbReference>
<evidence type="ECO:0000313" key="20">
    <source>
        <dbReference type="EMBL" id="KAK9120750.1"/>
    </source>
</evidence>
<evidence type="ECO:0000256" key="17">
    <source>
        <dbReference type="SAM" id="SignalP"/>
    </source>
</evidence>
<dbReference type="Pfam" id="PF13947">
    <property type="entry name" value="GUB_WAK_bind"/>
    <property type="match status" value="1"/>
</dbReference>
<dbReference type="PROSITE" id="PS50011">
    <property type="entry name" value="PROTEIN_KINASE_DOM"/>
    <property type="match status" value="1"/>
</dbReference>
<dbReference type="GO" id="GO:0030247">
    <property type="term" value="F:polysaccharide binding"/>
    <property type="evidence" value="ECO:0007669"/>
    <property type="project" value="InterPro"/>
</dbReference>
<evidence type="ECO:0000256" key="9">
    <source>
        <dbReference type="ARBA" id="ARBA00022989"/>
    </source>
</evidence>
<dbReference type="PROSITE" id="PS00107">
    <property type="entry name" value="PROTEIN_KINASE_ATP"/>
    <property type="match status" value="1"/>
</dbReference>
<evidence type="ECO:0000256" key="2">
    <source>
        <dbReference type="ARBA" id="ARBA00022527"/>
    </source>
</evidence>
<evidence type="ECO:0000256" key="4">
    <source>
        <dbReference type="ARBA" id="ARBA00022692"/>
    </source>
</evidence>
<dbReference type="InterPro" id="IPR011009">
    <property type="entry name" value="Kinase-like_dom_sf"/>
</dbReference>
<comment type="caution">
    <text evidence="13">Lacks conserved residue(s) required for the propagation of feature annotation.</text>
</comment>
<evidence type="ECO:0000256" key="14">
    <source>
        <dbReference type="PROSITE-ProRule" id="PRU10141"/>
    </source>
</evidence>
<keyword evidence="11" id="KW-1015">Disulfide bond</keyword>
<evidence type="ECO:0000256" key="13">
    <source>
        <dbReference type="PROSITE-ProRule" id="PRU00076"/>
    </source>
</evidence>
<dbReference type="InterPro" id="IPR045274">
    <property type="entry name" value="WAK-like"/>
</dbReference>
<dbReference type="GO" id="GO:0007166">
    <property type="term" value="P:cell surface receptor signaling pathway"/>
    <property type="evidence" value="ECO:0007669"/>
    <property type="project" value="InterPro"/>
</dbReference>
<dbReference type="Gene3D" id="1.10.510.10">
    <property type="entry name" value="Transferase(Phosphotransferase) domain 1"/>
    <property type="match status" value="1"/>
</dbReference>
<dbReference type="GO" id="GO:0004674">
    <property type="term" value="F:protein serine/threonine kinase activity"/>
    <property type="evidence" value="ECO:0007669"/>
    <property type="project" value="UniProtKB-KW"/>
</dbReference>
<dbReference type="EMBL" id="JBBNAF010000008">
    <property type="protein sequence ID" value="KAK9120750.1"/>
    <property type="molecule type" value="Genomic_DNA"/>
</dbReference>
<evidence type="ECO:0000256" key="16">
    <source>
        <dbReference type="SAM" id="Phobius"/>
    </source>
</evidence>
<dbReference type="GO" id="GO:0005524">
    <property type="term" value="F:ATP binding"/>
    <property type="evidence" value="ECO:0007669"/>
    <property type="project" value="UniProtKB-UniRule"/>
</dbReference>
<dbReference type="Gene3D" id="2.10.25.10">
    <property type="entry name" value="Laminin"/>
    <property type="match status" value="2"/>
</dbReference>
<feature type="signal peptide" evidence="17">
    <location>
        <begin position="1"/>
        <end position="24"/>
    </location>
</feature>
<sequence length="786" mass="86732">MAFSQTLFMLILVLHVLITMGIEAISNSTINTISKPGCPSNCGNVSISYPFGIGRGCYRDKAFEIICDGNTSNKPYLGYISREILHLSVKELRVRSQITKLCYNSSTGMINSTSFNGGPNLGYDLPSDGPFTYSTTRNKFTAVGCDIFAFIAYSNRDTLSGCGSLCPPFGNMDLYNNSCLGAGCCSVAIPGGVKEFLLEAYTVNTESRVWAYRSHACSYASIHDGIDGRGVSLRDVSNAPPSVIPLGQPSVIPDNYVQQVFVGATLDWSIGEDKCKNISKHECGEHSECYDPDYSTLGYRCRCRQGFDGNPYLPNGCTDIDECKNGEATCAKEPSHNSSTTGRKFGAVCVNTPGSYMCKCPNGTIGDGRREGVGCIPDYEFDYVQRRPTVLIVSIGIGVGLGSLLILAIGFWSYRKMKRRQQIKLKQKFFKRNGGLLLEQQISSSDGNVARTKVFITKELETATDNFNEGRIIGRGGSGTVYKGMLSDGRIVAIKKSKVIDESQIAQFINELVLLSQINHRNIVRLLGCCLETEVPLLVYEYVSNGTLSHHLQNENHFASISWADRLRISREISGALSYLHSSASMPIFHKDIKSSNILLDERNRAKVSDFGISRSVPFDKTHLTTLVQGTFGYLDPEYFHSGQFTEKSDVYSFGVVLVELLTGEKPVNYAKAEEDKNLAMHFISAMKGGRLVQVLEQRVMKEASKEDVLIVAKLAKRCLKLVGKKRPTMREVSNELEKVTNCQDQEYLEPNCDNNNHNLVGAEQEEESSSIRISTDTGSQDSFHD</sequence>
<keyword evidence="4 16" id="KW-0812">Transmembrane</keyword>
<evidence type="ECO:0000256" key="15">
    <source>
        <dbReference type="SAM" id="MobiDB-lite"/>
    </source>
</evidence>
<feature type="chain" id="PRO_5043002229" evidence="17">
    <location>
        <begin position="25"/>
        <end position="786"/>
    </location>
</feature>
<dbReference type="FunFam" id="1.10.510.10:FF:000084">
    <property type="entry name" value="Wall-associated receptor kinase 2"/>
    <property type="match status" value="1"/>
</dbReference>
<dbReference type="PANTHER" id="PTHR27005">
    <property type="entry name" value="WALL-ASSOCIATED RECEPTOR KINASE-LIKE 21"/>
    <property type="match status" value="1"/>
</dbReference>
<feature type="region of interest" description="Disordered" evidence="15">
    <location>
        <begin position="753"/>
        <end position="786"/>
    </location>
</feature>
<feature type="binding site" evidence="14">
    <location>
        <position position="496"/>
    </location>
    <ligand>
        <name>ATP</name>
        <dbReference type="ChEBI" id="CHEBI:30616"/>
    </ligand>
</feature>
<keyword evidence="8 14" id="KW-0067">ATP-binding</keyword>
<evidence type="ECO:0000256" key="8">
    <source>
        <dbReference type="ARBA" id="ARBA00022840"/>
    </source>
</evidence>
<protein>
    <submittedName>
        <fullName evidence="20">Uncharacterized protein</fullName>
    </submittedName>
</protein>
<dbReference type="PROSITE" id="PS50026">
    <property type="entry name" value="EGF_3"/>
    <property type="match status" value="1"/>
</dbReference>
<organism evidence="20 21">
    <name type="scientific">Stephania yunnanensis</name>
    <dbReference type="NCBI Taxonomy" id="152371"/>
    <lineage>
        <taxon>Eukaryota</taxon>
        <taxon>Viridiplantae</taxon>
        <taxon>Streptophyta</taxon>
        <taxon>Embryophyta</taxon>
        <taxon>Tracheophyta</taxon>
        <taxon>Spermatophyta</taxon>
        <taxon>Magnoliopsida</taxon>
        <taxon>Ranunculales</taxon>
        <taxon>Menispermaceae</taxon>
        <taxon>Menispermoideae</taxon>
        <taxon>Cissampelideae</taxon>
        <taxon>Stephania</taxon>
    </lineage>
</organism>
<keyword evidence="10 16" id="KW-0472">Membrane</keyword>
<dbReference type="AlphaFoldDB" id="A0AAP0IT70"/>
<feature type="transmembrane region" description="Helical" evidence="16">
    <location>
        <begin position="390"/>
        <end position="414"/>
    </location>
</feature>
<comment type="subcellular location">
    <subcellularLocation>
        <location evidence="1">Membrane</location>
        <topology evidence="1">Single-pass type I membrane protein</topology>
    </subcellularLocation>
</comment>
<keyword evidence="5 17" id="KW-0732">Signal</keyword>
<keyword evidence="21" id="KW-1185">Reference proteome</keyword>
<keyword evidence="13" id="KW-0245">EGF-like domain</keyword>
<dbReference type="InterPro" id="IPR000742">
    <property type="entry name" value="EGF"/>
</dbReference>
<evidence type="ECO:0000256" key="5">
    <source>
        <dbReference type="ARBA" id="ARBA00022729"/>
    </source>
</evidence>
<evidence type="ECO:0000313" key="21">
    <source>
        <dbReference type="Proteomes" id="UP001420932"/>
    </source>
</evidence>
<feature type="domain" description="Protein kinase" evidence="18">
    <location>
        <begin position="467"/>
        <end position="749"/>
    </location>
</feature>
<evidence type="ECO:0000256" key="1">
    <source>
        <dbReference type="ARBA" id="ARBA00004479"/>
    </source>
</evidence>
<reference evidence="20 21" key="1">
    <citation type="submission" date="2024-01" db="EMBL/GenBank/DDBJ databases">
        <title>Genome assemblies of Stephania.</title>
        <authorList>
            <person name="Yang L."/>
        </authorList>
    </citation>
    <scope>NUCLEOTIDE SEQUENCE [LARGE SCALE GENOMIC DNA]</scope>
    <source>
        <strain evidence="20">YNDBR</strain>
        <tissue evidence="20">Leaf</tissue>
    </source>
</reference>
<proteinExistence type="predicted"/>
<evidence type="ECO:0000256" key="12">
    <source>
        <dbReference type="ARBA" id="ARBA00023180"/>
    </source>
</evidence>
<evidence type="ECO:0000259" key="18">
    <source>
        <dbReference type="PROSITE" id="PS50011"/>
    </source>
</evidence>
<evidence type="ECO:0000256" key="6">
    <source>
        <dbReference type="ARBA" id="ARBA00022741"/>
    </source>
</evidence>
<dbReference type="SMART" id="SM00179">
    <property type="entry name" value="EGF_CA"/>
    <property type="match status" value="1"/>
</dbReference>
<dbReference type="InterPro" id="IPR008271">
    <property type="entry name" value="Ser/Thr_kinase_AS"/>
</dbReference>
<evidence type="ECO:0000256" key="3">
    <source>
        <dbReference type="ARBA" id="ARBA00022679"/>
    </source>
</evidence>
<comment type="caution">
    <text evidence="20">The sequence shown here is derived from an EMBL/GenBank/DDBJ whole genome shotgun (WGS) entry which is preliminary data.</text>
</comment>
<keyword evidence="6 14" id="KW-0547">Nucleotide-binding</keyword>
<keyword evidence="12" id="KW-0325">Glycoprotein</keyword>
<dbReference type="SMART" id="SM00220">
    <property type="entry name" value="S_TKc"/>
    <property type="match status" value="1"/>
</dbReference>
<dbReference type="Proteomes" id="UP001420932">
    <property type="component" value="Unassembled WGS sequence"/>
</dbReference>
<dbReference type="PROSITE" id="PS00108">
    <property type="entry name" value="PROTEIN_KINASE_ST"/>
    <property type="match status" value="1"/>
</dbReference>
<keyword evidence="9 16" id="KW-1133">Transmembrane helix</keyword>
<keyword evidence="7" id="KW-0418">Kinase</keyword>
<dbReference type="SUPFAM" id="SSF56112">
    <property type="entry name" value="Protein kinase-like (PK-like)"/>
    <property type="match status" value="1"/>
</dbReference>
<dbReference type="PANTHER" id="PTHR27005:SF353">
    <property type="entry name" value="WALL-ASSOCIATED RECEPTOR KINASE-LIKE 22"/>
    <property type="match status" value="1"/>
</dbReference>